<organism evidence="2 3">
    <name type="scientific">Mucilaginibacter agri</name>
    <dbReference type="NCBI Taxonomy" id="2695265"/>
    <lineage>
        <taxon>Bacteria</taxon>
        <taxon>Pseudomonadati</taxon>
        <taxon>Bacteroidota</taxon>
        <taxon>Sphingobacteriia</taxon>
        <taxon>Sphingobacteriales</taxon>
        <taxon>Sphingobacteriaceae</taxon>
        <taxon>Mucilaginibacter</taxon>
    </lineage>
</organism>
<evidence type="ECO:0000313" key="2">
    <source>
        <dbReference type="EMBL" id="NCD72331.1"/>
    </source>
</evidence>
<feature type="transmembrane region" description="Helical" evidence="1">
    <location>
        <begin position="126"/>
        <end position="148"/>
    </location>
</feature>
<feature type="transmembrane region" description="Helical" evidence="1">
    <location>
        <begin position="84"/>
        <end position="103"/>
    </location>
</feature>
<evidence type="ECO:0000256" key="1">
    <source>
        <dbReference type="SAM" id="Phobius"/>
    </source>
</evidence>
<keyword evidence="2" id="KW-0378">Hydrolase</keyword>
<dbReference type="Proteomes" id="UP000638732">
    <property type="component" value="Unassembled WGS sequence"/>
</dbReference>
<keyword evidence="1" id="KW-0812">Transmembrane</keyword>
<evidence type="ECO:0000313" key="3">
    <source>
        <dbReference type="Proteomes" id="UP000638732"/>
    </source>
</evidence>
<name>A0A965ZMB4_9SPHI</name>
<dbReference type="PANTHER" id="PTHR40031:SF1">
    <property type="entry name" value="MEMBRANE-BOUND METAL-DEPENDENT HYDROLASE"/>
    <property type="match status" value="1"/>
</dbReference>
<gene>
    <name evidence="2" type="ORF">GSY63_23405</name>
</gene>
<dbReference type="Pfam" id="PF04307">
    <property type="entry name" value="YdjM"/>
    <property type="match status" value="1"/>
</dbReference>
<reference evidence="2" key="2">
    <citation type="submission" date="2020-10" db="EMBL/GenBank/DDBJ databases">
        <title>Mucilaginibacter sp. nov., isolated from soil.</title>
        <authorList>
            <person name="Jeon C.O."/>
        </authorList>
    </citation>
    <scope>NUCLEOTIDE SEQUENCE</scope>
    <source>
        <strain evidence="2">R11</strain>
    </source>
</reference>
<feature type="transmembrane region" description="Helical" evidence="1">
    <location>
        <begin position="155"/>
        <end position="177"/>
    </location>
</feature>
<keyword evidence="3" id="KW-1185">Reference proteome</keyword>
<dbReference type="EMBL" id="WWEO01000045">
    <property type="protein sequence ID" value="NCD72331.1"/>
    <property type="molecule type" value="Genomic_DNA"/>
</dbReference>
<accession>A0A965ZMB4</accession>
<protein>
    <submittedName>
        <fullName evidence="2">Metal-dependent hydrolase</fullName>
    </submittedName>
</protein>
<proteinExistence type="predicted"/>
<dbReference type="InterPro" id="IPR007404">
    <property type="entry name" value="YdjM-like"/>
</dbReference>
<feature type="transmembrane region" description="Helical" evidence="1">
    <location>
        <begin position="59"/>
        <end position="77"/>
    </location>
</feature>
<sequence>MDSLTHITLGACTGELLLGKKLGKKAMLFGAIAANLPDMDTAAGLFVQGDRALLIHRGITHSFFFAIVLGLLLGFIAHRFYPKVKLNTLLLFFCFQLLLHDLLDTCTNYGTGLLEPFSHSRFSVELLYVADPLFTISMLVASVYLLFGKAYRGRWAAIAISISAFYLLIACMAKLYVDERTKATLSTPAPFTSLLWYCIIKTDDGYYAGYQSVFDKQAVDYRYHSRNDSLLKNPEPVLREFADNYYTISKTGDKVYFNIMRFGQIQGWQNNNTAFALSYPVGSTGDENMIIQKGRLIGWNKHTIWQYLERICGK</sequence>
<dbReference type="InterPro" id="IPR053170">
    <property type="entry name" value="Transcription_regulator"/>
</dbReference>
<reference evidence="2" key="1">
    <citation type="submission" date="2020-01" db="EMBL/GenBank/DDBJ databases">
        <authorList>
            <person name="Seo Y.L."/>
        </authorList>
    </citation>
    <scope>NUCLEOTIDE SEQUENCE</scope>
    <source>
        <strain evidence="2">R11</strain>
    </source>
</reference>
<comment type="caution">
    <text evidence="2">The sequence shown here is derived from an EMBL/GenBank/DDBJ whole genome shotgun (WGS) entry which is preliminary data.</text>
</comment>
<dbReference type="AlphaFoldDB" id="A0A965ZMB4"/>
<dbReference type="RefSeq" id="WP_166588279.1">
    <property type="nucleotide sequence ID" value="NZ_WWEO01000045.1"/>
</dbReference>
<keyword evidence="1" id="KW-1133">Transmembrane helix</keyword>
<dbReference type="GO" id="GO:0016787">
    <property type="term" value="F:hydrolase activity"/>
    <property type="evidence" value="ECO:0007669"/>
    <property type="project" value="UniProtKB-KW"/>
</dbReference>
<dbReference type="PANTHER" id="PTHR40031">
    <property type="entry name" value="HYPOTHETICAL MEMBRANE SPANNING PROTEIN"/>
    <property type="match status" value="1"/>
</dbReference>
<keyword evidence="1" id="KW-0472">Membrane</keyword>